<dbReference type="Proteomes" id="UP000327013">
    <property type="component" value="Chromosome 7"/>
</dbReference>
<organism evidence="2 3">
    <name type="scientific">Carpinus fangiana</name>
    <dbReference type="NCBI Taxonomy" id="176857"/>
    <lineage>
        <taxon>Eukaryota</taxon>
        <taxon>Viridiplantae</taxon>
        <taxon>Streptophyta</taxon>
        <taxon>Embryophyta</taxon>
        <taxon>Tracheophyta</taxon>
        <taxon>Spermatophyta</taxon>
        <taxon>Magnoliopsida</taxon>
        <taxon>eudicotyledons</taxon>
        <taxon>Gunneridae</taxon>
        <taxon>Pentapetalae</taxon>
        <taxon>rosids</taxon>
        <taxon>fabids</taxon>
        <taxon>Fagales</taxon>
        <taxon>Betulaceae</taxon>
        <taxon>Carpinus</taxon>
    </lineage>
</organism>
<keyword evidence="3" id="KW-1185">Reference proteome</keyword>
<evidence type="ECO:0000313" key="2">
    <source>
        <dbReference type="EMBL" id="KAE8099609.1"/>
    </source>
</evidence>
<proteinExistence type="predicted"/>
<reference evidence="2 3" key="1">
    <citation type="submission" date="2019-06" db="EMBL/GenBank/DDBJ databases">
        <title>A chromosomal-level reference genome of Carpinus fangiana (Coryloideae, Betulaceae).</title>
        <authorList>
            <person name="Yang X."/>
            <person name="Wang Z."/>
            <person name="Zhang L."/>
            <person name="Hao G."/>
            <person name="Liu J."/>
            <person name="Yang Y."/>
        </authorList>
    </citation>
    <scope>NUCLEOTIDE SEQUENCE [LARGE SCALE GENOMIC DNA]</scope>
    <source>
        <strain evidence="2">Cfa_2016G</strain>
        <tissue evidence="2">Leaf</tissue>
    </source>
</reference>
<protein>
    <submittedName>
        <fullName evidence="2">Uncharacterized protein</fullName>
    </submittedName>
</protein>
<evidence type="ECO:0000313" key="3">
    <source>
        <dbReference type="Proteomes" id="UP000327013"/>
    </source>
</evidence>
<feature type="region of interest" description="Disordered" evidence="1">
    <location>
        <begin position="1"/>
        <end position="34"/>
    </location>
</feature>
<feature type="compositionally biased region" description="Basic residues" evidence="1">
    <location>
        <begin position="1"/>
        <end position="14"/>
    </location>
</feature>
<dbReference type="EMBL" id="CM017327">
    <property type="protein sequence ID" value="KAE8099609.1"/>
    <property type="molecule type" value="Genomic_DNA"/>
</dbReference>
<evidence type="ECO:0000256" key="1">
    <source>
        <dbReference type="SAM" id="MobiDB-lite"/>
    </source>
</evidence>
<accession>A0A5N6RMU8</accession>
<name>A0A5N6RMU8_9ROSI</name>
<sequence>MTAAGKKSRSRTCWKPKSEWSVDSSSQWGHEKRPSRGRWMVEHAEEIGGALKWRGKFE</sequence>
<dbReference type="AlphaFoldDB" id="A0A5N6RMU8"/>
<gene>
    <name evidence="2" type="ORF">FH972_017578</name>
</gene>